<dbReference type="InterPro" id="IPR001223">
    <property type="entry name" value="Glyco_hydro18_cat"/>
</dbReference>
<protein>
    <submittedName>
        <fullName evidence="5">Glycosyl hydrolase family 18 protein</fullName>
    </submittedName>
</protein>
<reference evidence="5" key="1">
    <citation type="submission" date="2022-09" db="EMBL/GenBank/DDBJ databases">
        <title>Aureispira anguillicida sp. nov., isolated from Leptocephalus of Japanese eel Anguilla japonica.</title>
        <authorList>
            <person name="Yuasa K."/>
            <person name="Mekata T."/>
            <person name="Ikunari K."/>
        </authorList>
    </citation>
    <scope>NUCLEOTIDE SEQUENCE</scope>
    <source>
        <strain evidence="5">EL160426</strain>
    </source>
</reference>
<sequence length="1045" mass="114909">MKTHHILALTLSISIGLLWQATLLAQYQFPSVHQEQLDYYNSLGPMTALQWDKINGYSPMPSKGQQRSNCSLDKIVFGWHPYWVGSAYNNYDWDLLSDLSYFSYEVDAATGNAVSTHGWATANVIDVAKSNGVRVNLCVTLFSNHATFFGSSTAQQTLISNLIGMVQSRGANGVNIDFEQIPSSQKTNFTNFMINLATQMHTAIPGSQVSTVLYAVDWNNIFDVTALAPHVDLFIIMGYDYYWTNSSNAGPNDPLYSYLSNSYLYSLSRSITDYLSKGLPAHQLVLGLPYYGREWPVVGNTIPAATTGGGTARTYKTVEDNLSGNYNNRLWNNPSQTPYYSFHDGTSWRQCFAMDEEGLAKRLDVVLRRDLAGMGIWALGYDDGYHELWDVIEQKMTPCRTVPCIDTLYDMGGADRNYYNKEDYIYTVNPQNGAYPLTLDFTMFDVELNYDYLKLYNGTDTTAPLIGSYTGTNSPGNLTASSGAVTFWFESDGATTAPGWEVIYNCNLPTNTLADTIILGTTAGTQLNCGNPYHWLYDSGGEAGHYANNESLQQTFCNNDTSKAVRISFRPNPTADEQVKLSSTSSGNDYLYLYNGANSNANLIGVYTGASSAAPQPGTFISSGNCLTVKMETDGNTTNEGFKARLYCSDPPTSVAPIWVGGNAGTTLFTDNGGLTGNYNNNENYTKTYCPDATAPVGEVVWARFNDTIGIERNWDYLYVFDGANTETGRLIAVYTGDTLNTNLLATIKATTANASGCLTFQFYSDGATVASGWEATIYTGKARKGYGAEDCIDATPILEENKTYAGSTMLATGRPDGPDPSLNIALAALPNCSGANAITRLENTVWYRFTTADTFCMANQMMIRLDNISCQSVAGTGSGVQFVLYEAASCQNGSTWGSPIYCADKLLSGDSILMTNLLQPNTKYYIMIDGYAGQHCNFDLQIENSDSMPCIFAGTKPKVVKSVGFRAYPNPATHILNLAYDQAPQGNAILQIVDVTGRVVQQEQILIEDRHWEYQLDIRSLPQGIYIYQLKTDGERQFGKFRKM</sequence>
<evidence type="ECO:0000259" key="4">
    <source>
        <dbReference type="PROSITE" id="PS51910"/>
    </source>
</evidence>
<dbReference type="AlphaFoldDB" id="A0A915YKJ4"/>
<dbReference type="InterPro" id="IPR026444">
    <property type="entry name" value="Secre_tail"/>
</dbReference>
<dbReference type="InterPro" id="IPR011583">
    <property type="entry name" value="Chitinase_II/V-like_cat"/>
</dbReference>
<keyword evidence="5" id="KW-0378">Hydrolase</keyword>
<dbReference type="InterPro" id="IPR017853">
    <property type="entry name" value="GH"/>
</dbReference>
<dbReference type="PANTHER" id="PTHR24251">
    <property type="entry name" value="OVOCHYMASE-RELATED"/>
    <property type="match status" value="1"/>
</dbReference>
<dbReference type="EMBL" id="AP026867">
    <property type="protein sequence ID" value="BDS14493.1"/>
    <property type="molecule type" value="Genomic_DNA"/>
</dbReference>
<dbReference type="InterPro" id="IPR035914">
    <property type="entry name" value="Sperma_CUB_dom_sf"/>
</dbReference>
<evidence type="ECO:0000256" key="2">
    <source>
        <dbReference type="ARBA" id="ARBA00023157"/>
    </source>
</evidence>
<dbReference type="SMART" id="SM00042">
    <property type="entry name" value="CUB"/>
    <property type="match status" value="3"/>
</dbReference>
<dbReference type="InterPro" id="IPR000859">
    <property type="entry name" value="CUB_dom"/>
</dbReference>
<dbReference type="SUPFAM" id="SSF49854">
    <property type="entry name" value="Spermadhesin, CUB domain"/>
    <property type="match status" value="3"/>
</dbReference>
<name>A0A915YKJ4_9BACT</name>
<dbReference type="InterPro" id="IPR029070">
    <property type="entry name" value="Chitinase_insertion_sf"/>
</dbReference>
<dbReference type="GO" id="GO:0005975">
    <property type="term" value="P:carbohydrate metabolic process"/>
    <property type="evidence" value="ECO:0007669"/>
    <property type="project" value="InterPro"/>
</dbReference>
<evidence type="ECO:0000259" key="3">
    <source>
        <dbReference type="PROSITE" id="PS01180"/>
    </source>
</evidence>
<keyword evidence="2" id="KW-1015">Disulfide bond</keyword>
<dbReference type="RefSeq" id="WP_264789707.1">
    <property type="nucleotide sequence ID" value="NZ_AP026867.1"/>
</dbReference>
<dbReference type="SMART" id="SM00636">
    <property type="entry name" value="Glyco_18"/>
    <property type="match status" value="1"/>
</dbReference>
<dbReference type="CDD" id="cd00041">
    <property type="entry name" value="CUB"/>
    <property type="match status" value="2"/>
</dbReference>
<dbReference type="Gene3D" id="3.20.20.80">
    <property type="entry name" value="Glycosidases"/>
    <property type="match status" value="1"/>
</dbReference>
<evidence type="ECO:0000313" key="6">
    <source>
        <dbReference type="Proteomes" id="UP001060919"/>
    </source>
</evidence>
<dbReference type="SUPFAM" id="SSF51445">
    <property type="entry name" value="(Trans)glycosidases"/>
    <property type="match status" value="1"/>
</dbReference>
<dbReference type="GO" id="GO:0016787">
    <property type="term" value="F:hydrolase activity"/>
    <property type="evidence" value="ECO:0007669"/>
    <property type="project" value="UniProtKB-KW"/>
</dbReference>
<gene>
    <name evidence="5" type="ORF">AsAng_0052730</name>
</gene>
<evidence type="ECO:0000313" key="5">
    <source>
        <dbReference type="EMBL" id="BDS14493.1"/>
    </source>
</evidence>
<dbReference type="Gene3D" id="3.10.50.10">
    <property type="match status" value="1"/>
</dbReference>
<dbReference type="KEGG" id="aup:AsAng_0052730"/>
<keyword evidence="6" id="KW-1185">Reference proteome</keyword>
<dbReference type="Pfam" id="PF18962">
    <property type="entry name" value="Por_Secre_tail"/>
    <property type="match status" value="1"/>
</dbReference>
<dbReference type="Gene3D" id="2.60.120.290">
    <property type="entry name" value="Spermadhesin, CUB domain"/>
    <property type="match status" value="3"/>
</dbReference>
<evidence type="ECO:0000256" key="1">
    <source>
        <dbReference type="ARBA" id="ARBA00022737"/>
    </source>
</evidence>
<dbReference type="Pfam" id="PF00704">
    <property type="entry name" value="Glyco_hydro_18"/>
    <property type="match status" value="1"/>
</dbReference>
<feature type="domain" description="CUB" evidence="3">
    <location>
        <begin position="404"/>
        <end position="507"/>
    </location>
</feature>
<proteinExistence type="predicted"/>
<dbReference type="Pfam" id="PF00431">
    <property type="entry name" value="CUB"/>
    <property type="match status" value="2"/>
</dbReference>
<organism evidence="5 6">
    <name type="scientific">Aureispira anguillae</name>
    <dbReference type="NCBI Taxonomy" id="2864201"/>
    <lineage>
        <taxon>Bacteria</taxon>
        <taxon>Pseudomonadati</taxon>
        <taxon>Bacteroidota</taxon>
        <taxon>Saprospiria</taxon>
        <taxon>Saprospirales</taxon>
        <taxon>Saprospiraceae</taxon>
        <taxon>Aureispira</taxon>
    </lineage>
</organism>
<feature type="domain" description="GH18" evidence="4">
    <location>
        <begin position="73"/>
        <end position="399"/>
    </location>
</feature>
<accession>A0A915YKJ4</accession>
<dbReference type="Proteomes" id="UP001060919">
    <property type="component" value="Chromosome"/>
</dbReference>
<dbReference type="PROSITE" id="PS01180">
    <property type="entry name" value="CUB"/>
    <property type="match status" value="1"/>
</dbReference>
<dbReference type="NCBIfam" id="TIGR04183">
    <property type="entry name" value="Por_Secre_tail"/>
    <property type="match status" value="1"/>
</dbReference>
<dbReference type="PROSITE" id="PS51910">
    <property type="entry name" value="GH18_2"/>
    <property type="match status" value="1"/>
</dbReference>
<keyword evidence="1" id="KW-0677">Repeat</keyword>
<dbReference type="GO" id="GO:0008061">
    <property type="term" value="F:chitin binding"/>
    <property type="evidence" value="ECO:0007669"/>
    <property type="project" value="InterPro"/>
</dbReference>